<organism evidence="1 2">
    <name type="scientific">Jaapia argillacea MUCL 33604</name>
    <dbReference type="NCBI Taxonomy" id="933084"/>
    <lineage>
        <taxon>Eukaryota</taxon>
        <taxon>Fungi</taxon>
        <taxon>Dikarya</taxon>
        <taxon>Basidiomycota</taxon>
        <taxon>Agaricomycotina</taxon>
        <taxon>Agaricomycetes</taxon>
        <taxon>Agaricomycetidae</taxon>
        <taxon>Jaapiales</taxon>
        <taxon>Jaapiaceae</taxon>
        <taxon>Jaapia</taxon>
    </lineage>
</organism>
<dbReference type="AlphaFoldDB" id="A0A067PS38"/>
<dbReference type="EMBL" id="KL197735">
    <property type="protein sequence ID" value="KDQ53141.1"/>
    <property type="molecule type" value="Genomic_DNA"/>
</dbReference>
<dbReference type="OrthoDB" id="2848819at2759"/>
<dbReference type="InterPro" id="IPR032675">
    <property type="entry name" value="LRR_dom_sf"/>
</dbReference>
<gene>
    <name evidence="1" type="ORF">JAAARDRAFT_39505</name>
</gene>
<reference evidence="2" key="1">
    <citation type="journal article" date="2014" name="Proc. Natl. Acad. Sci. U.S.A.">
        <title>Extensive sampling of basidiomycete genomes demonstrates inadequacy of the white-rot/brown-rot paradigm for wood decay fungi.</title>
        <authorList>
            <person name="Riley R."/>
            <person name="Salamov A.A."/>
            <person name="Brown D.W."/>
            <person name="Nagy L.G."/>
            <person name="Floudas D."/>
            <person name="Held B.W."/>
            <person name="Levasseur A."/>
            <person name="Lombard V."/>
            <person name="Morin E."/>
            <person name="Otillar R."/>
            <person name="Lindquist E.A."/>
            <person name="Sun H."/>
            <person name="LaButti K.M."/>
            <person name="Schmutz J."/>
            <person name="Jabbour D."/>
            <person name="Luo H."/>
            <person name="Baker S.E."/>
            <person name="Pisabarro A.G."/>
            <person name="Walton J.D."/>
            <person name="Blanchette R.A."/>
            <person name="Henrissat B."/>
            <person name="Martin F."/>
            <person name="Cullen D."/>
            <person name="Hibbett D.S."/>
            <person name="Grigoriev I.V."/>
        </authorList>
    </citation>
    <scope>NUCLEOTIDE SEQUENCE [LARGE SCALE GENOMIC DNA]</scope>
    <source>
        <strain evidence="2">MUCL 33604</strain>
    </source>
</reference>
<proteinExistence type="predicted"/>
<sequence length="360" mass="40995">MVQWNDIPYDVLEALCKETAISSRSGLNETSSRRRAPNDGRKSLFALSVVDSRAREACYPWLFHKVTFDKKWASSPSWEVFDERMKLMVKNPALCRAVKTFELDAWVDDVENNCPSPTTYALLPTFLASFPQLRKLTFRIQDPFVPGFQTAFDNVVETHGPFLTIENLTISRSCVFLIQHCPNILEFEEDSLYRDKDVQYIAITKPLSTSCQGLRHFSTKEVITSKTLRDLLTYIPHLEELKLNGGVQSWCNDPEDQETSGQGIMKFLPTFARFPTLRKLVLPNASSLDIGFDPPWCGNAYDNNPGLVERVAREGREASERVANGVQTLCSVVSELWVGHICFRRDEKGIMVRSNPEEDR</sequence>
<evidence type="ECO:0008006" key="3">
    <source>
        <dbReference type="Google" id="ProtNLM"/>
    </source>
</evidence>
<name>A0A067PS38_9AGAM</name>
<protein>
    <recommendedName>
        <fullName evidence="3">F-box domain-containing protein</fullName>
    </recommendedName>
</protein>
<keyword evidence="2" id="KW-1185">Reference proteome</keyword>
<dbReference type="InParanoid" id="A0A067PS38"/>
<dbReference type="Gene3D" id="3.80.10.10">
    <property type="entry name" value="Ribonuclease Inhibitor"/>
    <property type="match status" value="1"/>
</dbReference>
<dbReference type="Proteomes" id="UP000027265">
    <property type="component" value="Unassembled WGS sequence"/>
</dbReference>
<evidence type="ECO:0000313" key="2">
    <source>
        <dbReference type="Proteomes" id="UP000027265"/>
    </source>
</evidence>
<evidence type="ECO:0000313" key="1">
    <source>
        <dbReference type="EMBL" id="KDQ53141.1"/>
    </source>
</evidence>
<accession>A0A067PS38</accession>
<dbReference type="HOGENOM" id="CLU_065722_0_0_1"/>